<dbReference type="InterPro" id="IPR051343">
    <property type="entry name" value="G-type_lectin_kinases/EP1-like"/>
</dbReference>
<evidence type="ECO:0000256" key="16">
    <source>
        <dbReference type="ARBA" id="ARBA00023170"/>
    </source>
</evidence>
<evidence type="ECO:0000256" key="6">
    <source>
        <dbReference type="ARBA" id="ARBA00022692"/>
    </source>
</evidence>
<evidence type="ECO:0000313" key="23">
    <source>
        <dbReference type="EnsemblPlants" id="EMT08770"/>
    </source>
</evidence>
<evidence type="ECO:0000256" key="10">
    <source>
        <dbReference type="ARBA" id="ARBA00022777"/>
    </source>
</evidence>
<dbReference type="InterPro" id="IPR011009">
    <property type="entry name" value="Kinase-like_dom_sf"/>
</dbReference>
<dbReference type="Pfam" id="PF00314">
    <property type="entry name" value="Thaumatin"/>
    <property type="match status" value="1"/>
</dbReference>
<keyword evidence="9" id="KW-0547">Nucleotide-binding</keyword>
<dbReference type="PROSITE" id="PS50011">
    <property type="entry name" value="PROTEIN_KINASE_DOM"/>
    <property type="match status" value="1"/>
</dbReference>
<evidence type="ECO:0000256" key="19">
    <source>
        <dbReference type="ARBA" id="ARBA00048679"/>
    </source>
</evidence>
<dbReference type="GO" id="GO:0006952">
    <property type="term" value="P:defense response"/>
    <property type="evidence" value="ECO:0007669"/>
    <property type="project" value="UniProtKB-KW"/>
</dbReference>
<evidence type="ECO:0000256" key="17">
    <source>
        <dbReference type="ARBA" id="ARBA00023180"/>
    </source>
</evidence>
<keyword evidence="8" id="KW-0430">Lectin</keyword>
<dbReference type="PROSITE" id="PS00107">
    <property type="entry name" value="PROTEIN_KINASE_ATP"/>
    <property type="match status" value="1"/>
</dbReference>
<evidence type="ECO:0000256" key="7">
    <source>
        <dbReference type="ARBA" id="ARBA00022729"/>
    </source>
</evidence>
<proteinExistence type="predicted"/>
<evidence type="ECO:0000256" key="9">
    <source>
        <dbReference type="ARBA" id="ARBA00022741"/>
    </source>
</evidence>
<dbReference type="GO" id="GO:0016020">
    <property type="term" value="C:membrane"/>
    <property type="evidence" value="ECO:0007669"/>
    <property type="project" value="UniProtKB-SubCell"/>
</dbReference>
<dbReference type="InterPro" id="IPR001938">
    <property type="entry name" value="Thaumatin"/>
</dbReference>
<feature type="region of interest" description="Disordered" evidence="20">
    <location>
        <begin position="100"/>
        <end position="133"/>
    </location>
</feature>
<evidence type="ECO:0000256" key="18">
    <source>
        <dbReference type="ARBA" id="ARBA00047899"/>
    </source>
</evidence>
<dbReference type="InterPro" id="IPR000719">
    <property type="entry name" value="Prot_kinase_dom"/>
</dbReference>
<sequence>MDFLPVPVQGRSGCSKGPRCAANITSQCPRELKAPGGCNNACTRSTASSCSYTNYSAFFKYMCPDAYSRPDDNSTYACPSGTEYQVIFCPLINQTLLPTAESPLPAPPAEATPPTPSTLPTAIGPTSMKPKSPSGRRVVAILAPLGGFILLTILFLVAFFICKRRTQQQHEMEEEEEFGELQGTPMRFTFQQLRAATKQFAYKLGEGGFGSVFKGQFGDQRIAVKRLDRTEKSHRLLVYEYMPKGSLDRWIYCRHDNDAPLLDWSTRCKIITHIAKGLSYLHEECTTRIAHLDVKPQNILLDDNFDAKLSDFGLCKLIDRDMSQVVTRMRGTPGYLAPEWLTSQITEKADIYSFGIVVMEIISGRKNLDTSLSEESVHLITLLEEKVKNDQLVDLIDNNSNDMQAHKQDIDRKKRPKMSEVVRVLEGTMKADLNIEHEFVVTTPANFSSTGKYSTDIKMPSLHSLHIGQRTKDNKALAILLCCTGTTEPSCAGADELGLGSGLSVSFFLLCFFCLVVYYGIKMYRSLGTEGRISACHGDYLVDAVHIVGLKIERTYDDIVFTPILDHPDRIPPQRFNLNLGDSGSRTELQVLMLDCRHGRVLLTNEPPQDHVIVCDPIIGEQRRVQVPPEFKLCYDVNWAVLCSASNHDHVHGSCHSSPFKLVLISPLGEDNRLAACVYSSETGIWSNIISTAVPYEIHYVGISGLLVGNSLCWLLDPISDGILEFDLDDESLAVIRGPLVTNDFSHDSPWIIHAEDGALGFAVLSYHHLQLWQRNTNCHGAATWVLRNTIDMRAILGLPPQIEVMKKGTTIAGGHDGAEMLHET</sequence>
<dbReference type="Gene3D" id="2.60.110.10">
    <property type="entry name" value="Thaumatin"/>
    <property type="match status" value="1"/>
</dbReference>
<keyword evidence="5" id="KW-0808">Transferase</keyword>
<dbReference type="Gene3D" id="3.30.200.20">
    <property type="entry name" value="Phosphorylase Kinase, domain 1"/>
    <property type="match status" value="1"/>
</dbReference>
<keyword evidence="17" id="KW-0325">Glycoprotein</keyword>
<dbReference type="Gene3D" id="1.10.510.10">
    <property type="entry name" value="Transferase(Phosphotransferase) domain 1"/>
    <property type="match status" value="1"/>
</dbReference>
<keyword evidence="10" id="KW-0418">Kinase</keyword>
<keyword evidence="4" id="KW-0597">Phosphoprotein</keyword>
<evidence type="ECO:0000256" key="1">
    <source>
        <dbReference type="ARBA" id="ARBA00004479"/>
    </source>
</evidence>
<keyword evidence="11" id="KW-0611">Plant defense</keyword>
<feature type="transmembrane region" description="Helical" evidence="21">
    <location>
        <begin position="138"/>
        <end position="161"/>
    </location>
</feature>
<evidence type="ECO:0000256" key="14">
    <source>
        <dbReference type="ARBA" id="ARBA00023136"/>
    </source>
</evidence>
<keyword evidence="12" id="KW-0067">ATP-binding</keyword>
<dbReference type="PROSITE" id="PS51367">
    <property type="entry name" value="THAUMATIN_2"/>
    <property type="match status" value="1"/>
</dbReference>
<evidence type="ECO:0000259" key="22">
    <source>
        <dbReference type="PROSITE" id="PS50011"/>
    </source>
</evidence>
<evidence type="ECO:0000256" key="8">
    <source>
        <dbReference type="ARBA" id="ARBA00022734"/>
    </source>
</evidence>
<reference evidence="23" key="1">
    <citation type="submission" date="2015-06" db="UniProtKB">
        <authorList>
            <consortium name="EnsemblPlants"/>
        </authorList>
    </citation>
    <scope>IDENTIFICATION</scope>
</reference>
<evidence type="ECO:0000256" key="3">
    <source>
        <dbReference type="ARBA" id="ARBA00022527"/>
    </source>
</evidence>
<keyword evidence="3" id="KW-0723">Serine/threonine-protein kinase</keyword>
<keyword evidence="13 21" id="KW-1133">Transmembrane helix</keyword>
<dbReference type="SMART" id="SM00205">
    <property type="entry name" value="THN"/>
    <property type="match status" value="1"/>
</dbReference>
<name>M8B5C7_AEGTA</name>
<keyword evidence="6 21" id="KW-0812">Transmembrane</keyword>
<dbReference type="GO" id="GO:0030246">
    <property type="term" value="F:carbohydrate binding"/>
    <property type="evidence" value="ECO:0007669"/>
    <property type="project" value="UniProtKB-KW"/>
</dbReference>
<keyword evidence="14 21" id="KW-0472">Membrane</keyword>
<evidence type="ECO:0000256" key="11">
    <source>
        <dbReference type="ARBA" id="ARBA00022821"/>
    </source>
</evidence>
<dbReference type="GO" id="GO:0004674">
    <property type="term" value="F:protein serine/threonine kinase activity"/>
    <property type="evidence" value="ECO:0007669"/>
    <property type="project" value="UniProtKB-KW"/>
</dbReference>
<dbReference type="PANTHER" id="PTHR47976:SF9">
    <property type="entry name" value="OS01G0113650 PROTEIN"/>
    <property type="match status" value="1"/>
</dbReference>
<organism evidence="23">
    <name type="scientific">Aegilops tauschii</name>
    <name type="common">Tausch's goatgrass</name>
    <name type="synonym">Aegilops squarrosa</name>
    <dbReference type="NCBI Taxonomy" id="37682"/>
    <lineage>
        <taxon>Eukaryota</taxon>
        <taxon>Viridiplantae</taxon>
        <taxon>Streptophyta</taxon>
        <taxon>Embryophyta</taxon>
        <taxon>Tracheophyta</taxon>
        <taxon>Spermatophyta</taxon>
        <taxon>Magnoliopsida</taxon>
        <taxon>Liliopsida</taxon>
        <taxon>Poales</taxon>
        <taxon>Poaceae</taxon>
        <taxon>BOP clade</taxon>
        <taxon>Pooideae</taxon>
        <taxon>Triticodae</taxon>
        <taxon>Triticeae</taxon>
        <taxon>Triticinae</taxon>
        <taxon>Aegilops</taxon>
    </lineage>
</organism>
<evidence type="ECO:0000256" key="4">
    <source>
        <dbReference type="ARBA" id="ARBA00022553"/>
    </source>
</evidence>
<keyword evidence="7" id="KW-0732">Signal</keyword>
<comment type="catalytic activity">
    <reaction evidence="19">
        <text>L-seryl-[protein] + ATP = O-phospho-L-seryl-[protein] + ADP + H(+)</text>
        <dbReference type="Rhea" id="RHEA:17989"/>
        <dbReference type="Rhea" id="RHEA-COMP:9863"/>
        <dbReference type="Rhea" id="RHEA-COMP:11604"/>
        <dbReference type="ChEBI" id="CHEBI:15378"/>
        <dbReference type="ChEBI" id="CHEBI:29999"/>
        <dbReference type="ChEBI" id="CHEBI:30616"/>
        <dbReference type="ChEBI" id="CHEBI:83421"/>
        <dbReference type="ChEBI" id="CHEBI:456216"/>
        <dbReference type="EC" id="2.7.11.1"/>
    </reaction>
</comment>
<evidence type="ECO:0000256" key="15">
    <source>
        <dbReference type="ARBA" id="ARBA00023157"/>
    </source>
</evidence>
<dbReference type="InterPro" id="IPR008271">
    <property type="entry name" value="Ser/Thr_kinase_AS"/>
</dbReference>
<protein>
    <recommendedName>
        <fullName evidence="2">non-specific serine/threonine protein kinase</fullName>
        <ecNumber evidence="2">2.7.11.1</ecNumber>
    </recommendedName>
</protein>
<evidence type="ECO:0000256" key="20">
    <source>
        <dbReference type="SAM" id="MobiDB-lite"/>
    </source>
</evidence>
<evidence type="ECO:0000256" key="13">
    <source>
        <dbReference type="ARBA" id="ARBA00022989"/>
    </source>
</evidence>
<dbReference type="SUPFAM" id="SSF49870">
    <property type="entry name" value="Osmotin, thaumatin-like protein"/>
    <property type="match status" value="1"/>
</dbReference>
<dbReference type="AlphaFoldDB" id="M8B5C7"/>
<dbReference type="Pfam" id="PF23635">
    <property type="entry name" value="Beta-prop_AT5G49610-like"/>
    <property type="match status" value="1"/>
</dbReference>
<feature type="transmembrane region" description="Helical" evidence="21">
    <location>
        <begin position="497"/>
        <end position="521"/>
    </location>
</feature>
<accession>M8B5C7</accession>
<feature type="compositionally biased region" description="Pro residues" evidence="20">
    <location>
        <begin position="104"/>
        <end position="117"/>
    </location>
</feature>
<dbReference type="PANTHER" id="PTHR47976">
    <property type="entry name" value="G-TYPE LECTIN S-RECEPTOR-LIKE SERINE/THREONINE-PROTEIN KINASE SD2-5"/>
    <property type="match status" value="1"/>
</dbReference>
<comment type="subcellular location">
    <subcellularLocation>
        <location evidence="1">Membrane</location>
        <topology evidence="1">Single-pass type I membrane protein</topology>
    </subcellularLocation>
</comment>
<dbReference type="SMART" id="SM00220">
    <property type="entry name" value="S_TKc"/>
    <property type="match status" value="1"/>
</dbReference>
<dbReference type="FunFam" id="1.10.510.10:FF:000248">
    <property type="entry name" value="S-receptor-like kinase 5"/>
    <property type="match status" value="1"/>
</dbReference>
<keyword evidence="15" id="KW-1015">Disulfide bond</keyword>
<dbReference type="GO" id="GO:0005524">
    <property type="term" value="F:ATP binding"/>
    <property type="evidence" value="ECO:0007669"/>
    <property type="project" value="UniProtKB-UniRule"/>
</dbReference>
<evidence type="ECO:0000256" key="2">
    <source>
        <dbReference type="ARBA" id="ARBA00012513"/>
    </source>
</evidence>
<dbReference type="InterPro" id="IPR017441">
    <property type="entry name" value="Protein_kinase_ATP_BS"/>
</dbReference>
<dbReference type="InterPro" id="IPR037176">
    <property type="entry name" value="Osmotin/thaumatin-like_sf"/>
</dbReference>
<dbReference type="SUPFAM" id="SSF56112">
    <property type="entry name" value="Protein kinase-like (PK-like)"/>
    <property type="match status" value="1"/>
</dbReference>
<dbReference type="PROSITE" id="PS00108">
    <property type="entry name" value="PROTEIN_KINASE_ST"/>
    <property type="match status" value="1"/>
</dbReference>
<evidence type="ECO:0000256" key="21">
    <source>
        <dbReference type="SAM" id="Phobius"/>
    </source>
</evidence>
<feature type="domain" description="Protein kinase" evidence="22">
    <location>
        <begin position="198"/>
        <end position="440"/>
    </location>
</feature>
<evidence type="ECO:0000256" key="12">
    <source>
        <dbReference type="ARBA" id="ARBA00022840"/>
    </source>
</evidence>
<dbReference type="EC" id="2.7.11.1" evidence="2"/>
<dbReference type="Pfam" id="PF00069">
    <property type="entry name" value="Pkinase"/>
    <property type="match status" value="1"/>
</dbReference>
<dbReference type="EnsemblPlants" id="EMT08770">
    <property type="protein sequence ID" value="EMT08770"/>
    <property type="gene ID" value="F775_20720"/>
</dbReference>
<keyword evidence="16" id="KW-0675">Receptor</keyword>
<evidence type="ECO:0000256" key="5">
    <source>
        <dbReference type="ARBA" id="ARBA00022679"/>
    </source>
</evidence>
<comment type="catalytic activity">
    <reaction evidence="18">
        <text>L-threonyl-[protein] + ATP = O-phospho-L-threonyl-[protein] + ADP + H(+)</text>
        <dbReference type="Rhea" id="RHEA:46608"/>
        <dbReference type="Rhea" id="RHEA-COMP:11060"/>
        <dbReference type="Rhea" id="RHEA-COMP:11605"/>
        <dbReference type="ChEBI" id="CHEBI:15378"/>
        <dbReference type="ChEBI" id="CHEBI:30013"/>
        <dbReference type="ChEBI" id="CHEBI:30616"/>
        <dbReference type="ChEBI" id="CHEBI:61977"/>
        <dbReference type="ChEBI" id="CHEBI:456216"/>
        <dbReference type="EC" id="2.7.11.1"/>
    </reaction>
</comment>
<dbReference type="InterPro" id="IPR056594">
    <property type="entry name" value="AT5G49610-like_b-prop"/>
</dbReference>